<dbReference type="GO" id="GO:0051011">
    <property type="term" value="F:microtubule minus-end binding"/>
    <property type="evidence" value="ECO:0007669"/>
    <property type="project" value="TreeGrafter"/>
</dbReference>
<feature type="domain" description="Gamma tubulin complex component C-terminal" evidence="7">
    <location>
        <begin position="581"/>
        <end position="980"/>
    </location>
</feature>
<name>A0A0C3CMW9_HEBCY</name>
<dbReference type="GO" id="GO:0007020">
    <property type="term" value="P:microtubule nucleation"/>
    <property type="evidence" value="ECO:0007669"/>
    <property type="project" value="InterPro"/>
</dbReference>
<dbReference type="InterPro" id="IPR040457">
    <property type="entry name" value="GCP_C"/>
</dbReference>
<organism evidence="8 9">
    <name type="scientific">Hebeloma cylindrosporum</name>
    <dbReference type="NCBI Taxonomy" id="76867"/>
    <lineage>
        <taxon>Eukaryota</taxon>
        <taxon>Fungi</taxon>
        <taxon>Dikarya</taxon>
        <taxon>Basidiomycota</taxon>
        <taxon>Agaricomycotina</taxon>
        <taxon>Agaricomycetes</taxon>
        <taxon>Agaricomycetidae</taxon>
        <taxon>Agaricales</taxon>
        <taxon>Agaricineae</taxon>
        <taxon>Hymenogastraceae</taxon>
        <taxon>Hebeloma</taxon>
    </lineage>
</organism>
<evidence type="ECO:0000256" key="1">
    <source>
        <dbReference type="ARBA" id="ARBA00010337"/>
    </source>
</evidence>
<dbReference type="GO" id="GO:0031122">
    <property type="term" value="P:cytoplasmic microtubule organization"/>
    <property type="evidence" value="ECO:0007669"/>
    <property type="project" value="TreeGrafter"/>
</dbReference>
<dbReference type="GO" id="GO:0000922">
    <property type="term" value="C:spindle pole"/>
    <property type="evidence" value="ECO:0007669"/>
    <property type="project" value="InterPro"/>
</dbReference>
<evidence type="ECO:0000256" key="2">
    <source>
        <dbReference type="ARBA" id="ARBA00022490"/>
    </source>
</evidence>
<keyword evidence="3 5" id="KW-0493">Microtubule</keyword>
<sequence>MWPTFHQLSDFSHELDFQRPLEELPRLAPSFFVPPLENKAQNPIMDVLKLEALNTNMPARNYEPLFPKELAVLSLDTSQVMKELEGSPTRAIQELWMQAAKRKLGTKNGLLSWDRLRPSHSNRASTTAFLSEQTDLVYASARHYVQPRLFNPTHSYLYVTQNDLLSSLKTTVLGFSSKFYVWEATSEQFIQIGTEQHLKKGFMLIDGHDEVISESFLSRFLRIGTLLRRLDVLLTSLRTRSAKEGPTVHALAHALSTTISFLREALARCAAKQDQFNHDNLPLLAIWTHFAMYEELLVTLAAMFGRDQTVTPKKYTELESSPVPLLSRIYEHLNLHFERQSPSLTCAIISFILTSTSQEYIHEVALSVGFGGQPTEKLSKPSAKRNEYEFDADDEDEDEEEDIFDLLDKTETSFPTFFPNSVLHALPAAQKSLVLFRIAQPDHPMLISPPKNVFIRWLWTTEEIIAAWNGSALPSAPGTIISSPPSPPCLPNSYVPEIADFIMFDFEPGTSSSDSSLKIKDNSYVTLSTFIDNFPASLPPITPTLAELTSLTFKSLLDHASTLSTSLLDLFINSPGILNFRSHLIVLRSYLLMASPSFKSRLLSALFSDAGEYEIDITAHSMSIRSLRKRPGKKGKEEAKSQPWAMGLSPNLLERETWPPVGADLSFFLRTVIVDSLDKPRETEDGKIEREQVVEEAGWRLGFAIRDLPTGAGRDKWLDPLSIEALDFLYMDYKPPRPLEILISPDILSKYQRMFAFLLRLLRVESALRSLFRMSTHRAVATFLFPTLTQSRKLLLHFRFIAQAFVSSLSGYVFDTAIGGNFDPFLARLSTDATTTPTSETYTGTNNNDGGFSDVFELAQRHSALLDDILSACLLRSGQRGVGDLLRHSLELVLEFTIVVGELHRGRIQEYQAAPLIQELFKKFCLKMTTLTKVLKGLVDKSPSSSKLVLETYAGGRRRPTGGLDALYHLLTRLDLTEWWTKPSKQD</sequence>
<keyword evidence="9" id="KW-1185">Reference proteome</keyword>
<dbReference type="Proteomes" id="UP000053424">
    <property type="component" value="Unassembled WGS sequence"/>
</dbReference>
<evidence type="ECO:0000256" key="6">
    <source>
        <dbReference type="SAM" id="MobiDB-lite"/>
    </source>
</evidence>
<evidence type="ECO:0000313" key="9">
    <source>
        <dbReference type="Proteomes" id="UP000053424"/>
    </source>
</evidence>
<dbReference type="AlphaFoldDB" id="A0A0C3CMW9"/>
<dbReference type="HOGENOM" id="CLU_011863_1_0_1"/>
<reference evidence="9" key="2">
    <citation type="submission" date="2015-01" db="EMBL/GenBank/DDBJ databases">
        <title>Evolutionary Origins and Diversification of the Mycorrhizal Mutualists.</title>
        <authorList>
            <consortium name="DOE Joint Genome Institute"/>
            <consortium name="Mycorrhizal Genomics Consortium"/>
            <person name="Kohler A."/>
            <person name="Kuo A."/>
            <person name="Nagy L.G."/>
            <person name="Floudas D."/>
            <person name="Copeland A."/>
            <person name="Barry K.W."/>
            <person name="Cichocki N."/>
            <person name="Veneault-Fourrey C."/>
            <person name="LaButti K."/>
            <person name="Lindquist E.A."/>
            <person name="Lipzen A."/>
            <person name="Lundell T."/>
            <person name="Morin E."/>
            <person name="Murat C."/>
            <person name="Riley R."/>
            <person name="Ohm R."/>
            <person name="Sun H."/>
            <person name="Tunlid A."/>
            <person name="Henrissat B."/>
            <person name="Grigoriev I.V."/>
            <person name="Hibbett D.S."/>
            <person name="Martin F."/>
        </authorList>
    </citation>
    <scope>NUCLEOTIDE SEQUENCE [LARGE SCALE GENOMIC DNA]</scope>
    <source>
        <strain evidence="9">h7</strain>
    </source>
</reference>
<dbReference type="GO" id="GO:0005816">
    <property type="term" value="C:spindle pole body"/>
    <property type="evidence" value="ECO:0007669"/>
    <property type="project" value="UniProtKB-ARBA"/>
</dbReference>
<gene>
    <name evidence="8" type="ORF">M413DRAFT_24670</name>
</gene>
<dbReference type="Pfam" id="PF04130">
    <property type="entry name" value="GCP_C_terminal"/>
    <property type="match status" value="1"/>
</dbReference>
<dbReference type="PANTHER" id="PTHR19302:SF70">
    <property type="entry name" value="GAMMA-TUBULIN COMPLEX COMPONENT 6"/>
    <property type="match status" value="1"/>
</dbReference>
<dbReference type="GO" id="GO:0000278">
    <property type="term" value="P:mitotic cell cycle"/>
    <property type="evidence" value="ECO:0007669"/>
    <property type="project" value="TreeGrafter"/>
</dbReference>
<dbReference type="GO" id="GO:0051225">
    <property type="term" value="P:spindle assembly"/>
    <property type="evidence" value="ECO:0007669"/>
    <property type="project" value="TreeGrafter"/>
</dbReference>
<dbReference type="GO" id="GO:0051321">
    <property type="term" value="P:meiotic cell cycle"/>
    <property type="evidence" value="ECO:0007669"/>
    <property type="project" value="TreeGrafter"/>
</dbReference>
<feature type="region of interest" description="Disordered" evidence="6">
    <location>
        <begin position="374"/>
        <end position="398"/>
    </location>
</feature>
<dbReference type="PANTHER" id="PTHR19302">
    <property type="entry name" value="GAMMA TUBULIN COMPLEX PROTEIN"/>
    <property type="match status" value="1"/>
</dbReference>
<dbReference type="Gene3D" id="1.20.120.1900">
    <property type="entry name" value="Gamma-tubulin complex, C-terminal domain"/>
    <property type="match status" value="1"/>
</dbReference>
<keyword evidence="4 5" id="KW-0206">Cytoskeleton</keyword>
<evidence type="ECO:0000256" key="4">
    <source>
        <dbReference type="ARBA" id="ARBA00023212"/>
    </source>
</evidence>
<evidence type="ECO:0000256" key="5">
    <source>
        <dbReference type="RuleBase" id="RU363050"/>
    </source>
</evidence>
<dbReference type="OrthoDB" id="775571at2759"/>
<proteinExistence type="inferred from homology"/>
<comment type="subcellular location">
    <subcellularLocation>
        <location evidence="5">Cytoplasm</location>
        <location evidence="5">Cytoskeleton</location>
        <location evidence="5">Microtubule organizing center</location>
    </subcellularLocation>
</comment>
<dbReference type="InterPro" id="IPR042241">
    <property type="entry name" value="GCP_C_sf"/>
</dbReference>
<reference evidence="8 9" key="1">
    <citation type="submission" date="2014-04" db="EMBL/GenBank/DDBJ databases">
        <authorList>
            <consortium name="DOE Joint Genome Institute"/>
            <person name="Kuo A."/>
            <person name="Gay G."/>
            <person name="Dore J."/>
            <person name="Kohler A."/>
            <person name="Nagy L.G."/>
            <person name="Floudas D."/>
            <person name="Copeland A."/>
            <person name="Barry K.W."/>
            <person name="Cichocki N."/>
            <person name="Veneault-Fourrey C."/>
            <person name="LaButti K."/>
            <person name="Lindquist E.A."/>
            <person name="Lipzen A."/>
            <person name="Lundell T."/>
            <person name="Morin E."/>
            <person name="Murat C."/>
            <person name="Sun H."/>
            <person name="Tunlid A."/>
            <person name="Henrissat B."/>
            <person name="Grigoriev I.V."/>
            <person name="Hibbett D.S."/>
            <person name="Martin F."/>
            <person name="Nordberg H.P."/>
            <person name="Cantor M.N."/>
            <person name="Hua S.X."/>
        </authorList>
    </citation>
    <scope>NUCLEOTIDE SEQUENCE [LARGE SCALE GENOMIC DNA]</scope>
    <source>
        <strain evidence="9">h7</strain>
    </source>
</reference>
<evidence type="ECO:0000259" key="7">
    <source>
        <dbReference type="Pfam" id="PF04130"/>
    </source>
</evidence>
<dbReference type="InterPro" id="IPR007259">
    <property type="entry name" value="GCP"/>
</dbReference>
<dbReference type="STRING" id="686832.A0A0C3CMW9"/>
<keyword evidence="2 5" id="KW-0963">Cytoplasm</keyword>
<dbReference type="GO" id="GO:0000930">
    <property type="term" value="C:gamma-tubulin complex"/>
    <property type="evidence" value="ECO:0007669"/>
    <property type="project" value="UniProtKB-ARBA"/>
</dbReference>
<accession>A0A0C3CMW9</accession>
<protein>
    <recommendedName>
        <fullName evidence="5">Spindle pole body component</fullName>
    </recommendedName>
</protein>
<feature type="compositionally biased region" description="Acidic residues" evidence="6">
    <location>
        <begin position="389"/>
        <end position="398"/>
    </location>
</feature>
<evidence type="ECO:0000256" key="3">
    <source>
        <dbReference type="ARBA" id="ARBA00022701"/>
    </source>
</evidence>
<dbReference type="GO" id="GO:0043015">
    <property type="term" value="F:gamma-tubulin binding"/>
    <property type="evidence" value="ECO:0007669"/>
    <property type="project" value="InterPro"/>
</dbReference>
<comment type="similarity">
    <text evidence="1 5">Belongs to the TUBGCP family.</text>
</comment>
<dbReference type="GO" id="GO:0005874">
    <property type="term" value="C:microtubule"/>
    <property type="evidence" value="ECO:0007669"/>
    <property type="project" value="UniProtKB-KW"/>
</dbReference>
<evidence type="ECO:0000313" key="8">
    <source>
        <dbReference type="EMBL" id="KIM45474.1"/>
    </source>
</evidence>
<dbReference type="EMBL" id="KN831772">
    <property type="protein sequence ID" value="KIM45474.1"/>
    <property type="molecule type" value="Genomic_DNA"/>
</dbReference>